<evidence type="ECO:0000259" key="5">
    <source>
        <dbReference type="Pfam" id="PF00710"/>
    </source>
</evidence>
<accession>A0A075GPT5</accession>
<dbReference type="PRINTS" id="PR00139">
    <property type="entry name" value="ASNGLNASE"/>
</dbReference>
<organism evidence="7">
    <name type="scientific">uncultured marine group II/III euryarchaeote KM3_170_G02</name>
    <dbReference type="NCBI Taxonomy" id="1457927"/>
    <lineage>
        <taxon>Archaea</taxon>
        <taxon>Methanobacteriati</taxon>
        <taxon>Methanobacteriota</taxon>
        <taxon>environmental samples</taxon>
    </lineage>
</organism>
<dbReference type="AlphaFoldDB" id="A0A075GPT5"/>
<dbReference type="PIRSF" id="PIRSF001220">
    <property type="entry name" value="L-ASNase_gatD"/>
    <property type="match status" value="1"/>
</dbReference>
<dbReference type="PIRSF" id="PIRSF500176">
    <property type="entry name" value="L_ASNase"/>
    <property type="match status" value="1"/>
</dbReference>
<sequence>MSKSKPKINVIGTGGSIAGIGPHRLDYTQYAELGNKFTIEESLQRIPEVGEIADIQSENLISIGSGAIGPNEWLRLAQRINNILKTGDVDGVVVTHGTATLEETAYFLHLTVKSQKPVVVTGAMRPPTAVGTDADLNLMDAIRVAASPEAAGKGVLTILNNEIHSARDVHKANTLRVETFRANELGFLGYSDSDGKVMFYRAPTRRHTSLTCFDIDGLTELPRVDIVYAYGGSDSLLIDAVRRNHSAGMIMTGFGAGTFPPEMLDAGSEAVKEGIPVVIASRSTAGRTVITPRTTKLGFIVADNLQPPKARVLLMLGLTTTSDHDVLQQMYLEY</sequence>
<evidence type="ECO:0000256" key="4">
    <source>
        <dbReference type="RuleBase" id="RU004456"/>
    </source>
</evidence>
<dbReference type="InterPro" id="IPR027474">
    <property type="entry name" value="L-asparaginase_N"/>
</dbReference>
<dbReference type="InterPro" id="IPR004550">
    <property type="entry name" value="AsnASE_II"/>
</dbReference>
<evidence type="ECO:0000256" key="2">
    <source>
        <dbReference type="ARBA" id="ARBA00022801"/>
    </source>
</evidence>
<dbReference type="CDD" id="cd08964">
    <property type="entry name" value="L-asparaginase_II"/>
    <property type="match status" value="1"/>
</dbReference>
<protein>
    <recommendedName>
        <fullName evidence="3">L-asparaginase</fullName>
    </recommendedName>
</protein>
<gene>
    <name evidence="7" type="primary">ansA</name>
    <name evidence="7" type="synonym">ansB</name>
</gene>
<feature type="domain" description="Asparaginase/glutaminase C-terminal" evidence="6">
    <location>
        <begin position="223"/>
        <end position="330"/>
    </location>
</feature>
<dbReference type="PROSITE" id="PS51732">
    <property type="entry name" value="ASN_GLN_ASE_3"/>
    <property type="match status" value="1"/>
</dbReference>
<dbReference type="InterPro" id="IPR006034">
    <property type="entry name" value="Asparaginase/glutaminase-like"/>
</dbReference>
<dbReference type="PANTHER" id="PTHR11707:SF28">
    <property type="entry name" value="60 KDA LYSOPHOSPHOLIPASE"/>
    <property type="match status" value="1"/>
</dbReference>
<dbReference type="Gene3D" id="3.40.50.1170">
    <property type="entry name" value="L-asparaginase, N-terminal domain"/>
    <property type="match status" value="1"/>
</dbReference>
<dbReference type="InterPro" id="IPR037152">
    <property type="entry name" value="L-asparaginase_N_sf"/>
</dbReference>
<dbReference type="PANTHER" id="PTHR11707">
    <property type="entry name" value="L-ASPARAGINASE"/>
    <property type="match status" value="1"/>
</dbReference>
<name>A0A075GPT5_9EURY</name>
<dbReference type="Pfam" id="PF00710">
    <property type="entry name" value="Asparaginase"/>
    <property type="match status" value="1"/>
</dbReference>
<comment type="similarity">
    <text evidence="1 4">Belongs to the asparaginase 1 family.</text>
</comment>
<reference evidence="7" key="1">
    <citation type="journal article" date="2014" name="Genome Biol. Evol.">
        <title>Pangenome evidence for extensive interdomain horizontal transfer affecting lineage core and shell genes in uncultured planktonic thaumarchaeota and euryarchaeota.</title>
        <authorList>
            <person name="Deschamps P."/>
            <person name="Zivanovic Y."/>
            <person name="Moreira D."/>
            <person name="Rodriguez-Valera F."/>
            <person name="Lopez-Garcia P."/>
        </authorList>
    </citation>
    <scope>NUCLEOTIDE SEQUENCE</scope>
</reference>
<dbReference type="SMART" id="SM00870">
    <property type="entry name" value="Asparaginase"/>
    <property type="match status" value="1"/>
</dbReference>
<dbReference type="InterPro" id="IPR040919">
    <property type="entry name" value="Asparaginase_C"/>
</dbReference>
<dbReference type="Gene3D" id="3.40.50.40">
    <property type="match status" value="1"/>
</dbReference>
<proteinExistence type="inferred from homology"/>
<evidence type="ECO:0000313" key="7">
    <source>
        <dbReference type="EMBL" id="AIF04097.1"/>
    </source>
</evidence>
<evidence type="ECO:0000259" key="6">
    <source>
        <dbReference type="Pfam" id="PF17763"/>
    </source>
</evidence>
<keyword evidence="2 7" id="KW-0378">Hydrolase</keyword>
<evidence type="ECO:0000256" key="1">
    <source>
        <dbReference type="ARBA" id="ARBA00010518"/>
    </source>
</evidence>
<dbReference type="EMBL" id="KF900699">
    <property type="protein sequence ID" value="AIF04097.1"/>
    <property type="molecule type" value="Genomic_DNA"/>
</dbReference>
<dbReference type="FunFam" id="3.40.50.1170:FF:000001">
    <property type="entry name" value="L-asparaginase 2"/>
    <property type="match status" value="1"/>
</dbReference>
<dbReference type="InterPro" id="IPR027473">
    <property type="entry name" value="L-asparaginase_C"/>
</dbReference>
<dbReference type="InterPro" id="IPR036152">
    <property type="entry name" value="Asp/glu_Ase-like_sf"/>
</dbReference>
<dbReference type="NCBIfam" id="TIGR00520">
    <property type="entry name" value="asnASE_II"/>
    <property type="match status" value="1"/>
</dbReference>
<evidence type="ECO:0000256" key="3">
    <source>
        <dbReference type="ARBA" id="ARBA00070292"/>
    </source>
</evidence>
<dbReference type="Pfam" id="PF17763">
    <property type="entry name" value="Asparaginase_C"/>
    <property type="match status" value="1"/>
</dbReference>
<dbReference type="GO" id="GO:0004067">
    <property type="term" value="F:asparaginase activity"/>
    <property type="evidence" value="ECO:0007669"/>
    <property type="project" value="UniProtKB-UniRule"/>
</dbReference>
<dbReference type="SUPFAM" id="SSF53774">
    <property type="entry name" value="Glutaminase/Asparaginase"/>
    <property type="match status" value="1"/>
</dbReference>
<dbReference type="GO" id="GO:0006528">
    <property type="term" value="P:asparagine metabolic process"/>
    <property type="evidence" value="ECO:0007669"/>
    <property type="project" value="InterPro"/>
</dbReference>
<feature type="domain" description="L-asparaginase N-terminal" evidence="5">
    <location>
        <begin position="7"/>
        <end position="203"/>
    </location>
</feature>